<dbReference type="InterPro" id="IPR001965">
    <property type="entry name" value="Znf_PHD"/>
</dbReference>
<dbReference type="SMART" id="SM00109">
    <property type="entry name" value="C1"/>
    <property type="match status" value="5"/>
</dbReference>
<keyword evidence="6" id="KW-1185">Reference proteome</keyword>
<dbReference type="InterPro" id="IPR004146">
    <property type="entry name" value="DC1"/>
</dbReference>
<keyword evidence="1" id="KW-0479">Metal-binding</keyword>
<dbReference type="Gene3D" id="3.30.60.20">
    <property type="match status" value="1"/>
</dbReference>
<dbReference type="InterPro" id="IPR002219">
    <property type="entry name" value="PKC_DAG/PE"/>
</dbReference>
<dbReference type="PANTHER" id="PTHR32410:SF216">
    <property type="entry name" value="PHORBOL-ESTER_DAG-TYPE DOMAIN-CONTAINING PROTEIN"/>
    <property type="match status" value="1"/>
</dbReference>
<gene>
    <name evidence="7" type="primary">LOC111297711</name>
</gene>
<dbReference type="GeneID" id="111297711"/>
<reference evidence="7" key="1">
    <citation type="submission" date="2025-08" db="UniProtKB">
        <authorList>
            <consortium name="RefSeq"/>
        </authorList>
    </citation>
    <scope>IDENTIFICATION</scope>
    <source>
        <tissue evidence="7">Fruit stalk</tissue>
    </source>
</reference>
<accession>A0A6P5Z6A3</accession>
<dbReference type="KEGG" id="dzi:111297711"/>
<evidence type="ECO:0000313" key="7">
    <source>
        <dbReference type="RefSeq" id="XP_022748087.1"/>
    </source>
</evidence>
<keyword evidence="3" id="KW-0863">Zinc-finger</keyword>
<dbReference type="SUPFAM" id="SSF57889">
    <property type="entry name" value="Cysteine-rich domain"/>
    <property type="match status" value="5"/>
</dbReference>
<organism evidence="6 7">
    <name type="scientific">Durio zibethinus</name>
    <name type="common">Durian</name>
    <dbReference type="NCBI Taxonomy" id="66656"/>
    <lineage>
        <taxon>Eukaryota</taxon>
        <taxon>Viridiplantae</taxon>
        <taxon>Streptophyta</taxon>
        <taxon>Embryophyta</taxon>
        <taxon>Tracheophyta</taxon>
        <taxon>Spermatophyta</taxon>
        <taxon>Magnoliopsida</taxon>
        <taxon>eudicotyledons</taxon>
        <taxon>Gunneridae</taxon>
        <taxon>Pentapetalae</taxon>
        <taxon>rosids</taxon>
        <taxon>malvids</taxon>
        <taxon>Malvales</taxon>
        <taxon>Malvaceae</taxon>
        <taxon>Helicteroideae</taxon>
        <taxon>Durio</taxon>
    </lineage>
</organism>
<evidence type="ECO:0000256" key="1">
    <source>
        <dbReference type="ARBA" id="ARBA00022723"/>
    </source>
</evidence>
<dbReference type="InterPro" id="IPR053192">
    <property type="entry name" value="Vacuole_Formation_Reg"/>
</dbReference>
<dbReference type="GO" id="GO:0008270">
    <property type="term" value="F:zinc ion binding"/>
    <property type="evidence" value="ECO:0007669"/>
    <property type="project" value="UniProtKB-KW"/>
</dbReference>
<name>A0A6P5Z6A3_DURZI</name>
<evidence type="ECO:0000259" key="5">
    <source>
        <dbReference type="PROSITE" id="PS50081"/>
    </source>
</evidence>
<keyword evidence="4" id="KW-0862">Zinc</keyword>
<sequence>MESKKESAIQHWSHYHPLHYVEEQTNQSKKVICSLCREMVSGPSFSCAECKYHLHKKCVQAPTIIVKHPLHREHFRLLLEADSTDFKRYGCHLCNEKRNMFVYQCYDCNFFIDINCALASLNILGKTFPKVKQQAHQHPLIFIENHHDELKRTCCSWCQKPLVDSIYICMDCNFYLHKKCVNLPLKINHPCHRQHPLILNFDVNNHYCKLCQQNNEGYSYSCSLCKFDIDIKCVWQRPVIEDESCHKHPFTLLWRQESFICDACGMEGNYVSYICSICHLQVHQNCTSLPHAVKISRHGHPLLHHFSLQQEELESQDCGICLDEVKIEHGSYYCFRGDCKYIVHVNCVIEDYEYYDRIDQVDQDEESIDYLALQSDDTTDSSITDVIEVNAQGEATKIKHLLHENDLILGDKINEEDDKCCDGCMLSISTSSFYYCSQCNFLLHKSCAESSRNKHLWFFNYSTTLASAEIFTCRQCNRLCSGFCYLDLCLRCAILSDTLKRQGHKHLLSFDFKFRGQCNACGVNNAYNGAYRCKACNYAVDFKCMSLPHATRHKCDEHLLELTYHDENVYPEQHYCDICEKKRDPNHWFYHCRICDTSVHPTCVFGKYSFVKVGWTHESRYHPHRLTSVRSKIYDHPRCSECGKHCEDLAFKCPEPACDYIVHLECL</sequence>
<dbReference type="PANTHER" id="PTHR32410">
    <property type="entry name" value="CYSTEINE/HISTIDINE-RICH C1 DOMAIN FAMILY PROTEIN"/>
    <property type="match status" value="1"/>
</dbReference>
<keyword evidence="2" id="KW-0677">Repeat</keyword>
<dbReference type="InterPro" id="IPR046349">
    <property type="entry name" value="C1-like_sf"/>
</dbReference>
<dbReference type="Pfam" id="PF03107">
    <property type="entry name" value="C1_2"/>
    <property type="match status" value="7"/>
</dbReference>
<protein>
    <submittedName>
        <fullName evidence="7">Uncharacterized protein LOC111297711</fullName>
    </submittedName>
</protein>
<feature type="domain" description="Phorbol-ester/DAG-type" evidence="5">
    <location>
        <begin position="18"/>
        <end position="66"/>
    </location>
</feature>
<proteinExistence type="predicted"/>
<evidence type="ECO:0000256" key="4">
    <source>
        <dbReference type="ARBA" id="ARBA00022833"/>
    </source>
</evidence>
<dbReference type="Proteomes" id="UP000515121">
    <property type="component" value="Unplaced"/>
</dbReference>
<dbReference type="AlphaFoldDB" id="A0A6P5Z6A3"/>
<evidence type="ECO:0000256" key="2">
    <source>
        <dbReference type="ARBA" id="ARBA00022737"/>
    </source>
</evidence>
<dbReference type="SMART" id="SM00249">
    <property type="entry name" value="PHD"/>
    <property type="match status" value="4"/>
</dbReference>
<dbReference type="PROSITE" id="PS50081">
    <property type="entry name" value="ZF_DAG_PE_2"/>
    <property type="match status" value="1"/>
</dbReference>
<dbReference type="RefSeq" id="XP_022748087.1">
    <property type="nucleotide sequence ID" value="XM_022892352.1"/>
</dbReference>
<dbReference type="OrthoDB" id="938199at2759"/>
<evidence type="ECO:0000256" key="3">
    <source>
        <dbReference type="ARBA" id="ARBA00022771"/>
    </source>
</evidence>
<evidence type="ECO:0000313" key="6">
    <source>
        <dbReference type="Proteomes" id="UP000515121"/>
    </source>
</evidence>